<organism evidence="1 2">
    <name type="scientific">Larimichthys crocea</name>
    <name type="common">Large yellow croaker</name>
    <name type="synonym">Pseudosciaena crocea</name>
    <dbReference type="NCBI Taxonomy" id="215358"/>
    <lineage>
        <taxon>Eukaryota</taxon>
        <taxon>Metazoa</taxon>
        <taxon>Chordata</taxon>
        <taxon>Craniata</taxon>
        <taxon>Vertebrata</taxon>
        <taxon>Euteleostomi</taxon>
        <taxon>Actinopterygii</taxon>
        <taxon>Neopterygii</taxon>
        <taxon>Teleostei</taxon>
        <taxon>Neoteleostei</taxon>
        <taxon>Acanthomorphata</taxon>
        <taxon>Eupercaria</taxon>
        <taxon>Sciaenidae</taxon>
        <taxon>Larimichthys</taxon>
    </lineage>
</organism>
<name>A0ACD3QP65_LARCR</name>
<gene>
    <name evidence="1" type="ORF">E3U43_014613</name>
</gene>
<keyword evidence="2" id="KW-1185">Reference proteome</keyword>
<proteinExistence type="predicted"/>
<dbReference type="EMBL" id="CM011689">
    <property type="protein sequence ID" value="TMS09066.1"/>
    <property type="molecule type" value="Genomic_DNA"/>
</dbReference>
<protein>
    <submittedName>
        <fullName evidence="1">Uncharacterized protein</fullName>
    </submittedName>
</protein>
<accession>A0ACD3QP65</accession>
<reference evidence="1" key="1">
    <citation type="submission" date="2018-11" db="EMBL/GenBank/DDBJ databases">
        <title>The sequence and de novo assembly of Larimichthys crocea genome using PacBio and Hi-C technologies.</title>
        <authorList>
            <person name="Xu P."/>
            <person name="Chen B."/>
            <person name="Zhou Z."/>
            <person name="Ke Q."/>
            <person name="Wu Y."/>
            <person name="Bai H."/>
            <person name="Pu F."/>
        </authorList>
    </citation>
    <scope>NUCLEOTIDE SEQUENCE</scope>
    <source>
        <tissue evidence="1">Muscle</tissue>
    </source>
</reference>
<comment type="caution">
    <text evidence="1">The sequence shown here is derived from an EMBL/GenBank/DDBJ whole genome shotgun (WGS) entry which is preliminary data.</text>
</comment>
<evidence type="ECO:0000313" key="2">
    <source>
        <dbReference type="Proteomes" id="UP000793456"/>
    </source>
</evidence>
<dbReference type="Proteomes" id="UP000793456">
    <property type="component" value="Chromosome XVI"/>
</dbReference>
<sequence>MLGLTHVSEPNSLDRRIFTCQVCVGQRQFQDQYFDTAKFDLTLRDMWLRKRKGCWELKCPTTVDETSEEKSKAAALCTRYKEITNLPEIQLRVEEVMKDVCVDRETSSSQEDGEAWLSKMNLVCFADYTTVRRSFSLEEEGVQIDLDEADFGYHVGEIEVLVPEGGDMQSALEKIQRTAQKLGLTGDQRVEGKMNVYLKRNHPEHYAKLLSTHVLRLNKHSAVKAAAFFSPSPCVLKTKRRDRAEVKRRTDCSVRAETTKRWTDELSRRPFVCQTVTVHVRSLALELVSAIKTSSASSPRRVNAQCKREGPLQSMGSQSSSGMSGGRGSSSGNPAEQSETGEANQSSSSSSSSRGRRTADRQQGDRQPASEEDVDLAEVLAYLLRR</sequence>
<evidence type="ECO:0000313" key="1">
    <source>
        <dbReference type="EMBL" id="TMS09066.1"/>
    </source>
</evidence>